<comment type="caution">
    <text evidence="1">The sequence shown here is derived from an EMBL/GenBank/DDBJ whole genome shotgun (WGS) entry which is preliminary data.</text>
</comment>
<keyword evidence="2" id="KW-1185">Reference proteome</keyword>
<organism evidence="1 2">
    <name type="scientific">Patiriisocius marinus</name>
    <dbReference type="NCBI Taxonomy" id="1397112"/>
    <lineage>
        <taxon>Bacteria</taxon>
        <taxon>Pseudomonadati</taxon>
        <taxon>Bacteroidota</taxon>
        <taxon>Flavobacteriia</taxon>
        <taxon>Flavobacteriales</taxon>
        <taxon>Flavobacteriaceae</taxon>
        <taxon>Patiriisocius</taxon>
    </lineage>
</organism>
<accession>A0A5J4IMS7</accession>
<dbReference type="EMBL" id="BKCG01000001">
    <property type="protein sequence ID" value="GER58615.1"/>
    <property type="molecule type" value="Genomic_DNA"/>
</dbReference>
<proteinExistence type="predicted"/>
<evidence type="ECO:0000313" key="2">
    <source>
        <dbReference type="Proteomes" id="UP000326509"/>
    </source>
</evidence>
<sequence length="62" mass="6477">MLVSNGSSGGHVGHILVGGGGPELAERPCPSIGIAVRKQNTGANILTIWGRIQWAKVIKFLL</sequence>
<name>A0A5J4IMS7_9FLAO</name>
<dbReference type="AlphaFoldDB" id="A0A5J4IMS7"/>
<dbReference type="RefSeq" id="WP_151672684.1">
    <property type="nucleotide sequence ID" value="NZ_BKCG01000001.1"/>
</dbReference>
<reference evidence="1 2" key="1">
    <citation type="submission" date="2019-08" db="EMBL/GenBank/DDBJ databases">
        <title>Draft genome sequence of Ulvibacter marinus type strain NBRC 109484.</title>
        <authorList>
            <person name="Kawano K."/>
            <person name="Ushijima N."/>
            <person name="Kihara M."/>
            <person name="Itoh H."/>
        </authorList>
    </citation>
    <scope>NUCLEOTIDE SEQUENCE [LARGE SCALE GENOMIC DNA]</scope>
    <source>
        <strain evidence="1 2">NBRC 109484</strain>
    </source>
</reference>
<evidence type="ECO:0000313" key="1">
    <source>
        <dbReference type="EMBL" id="GER58615.1"/>
    </source>
</evidence>
<dbReference type="Proteomes" id="UP000326509">
    <property type="component" value="Unassembled WGS sequence"/>
</dbReference>
<protein>
    <submittedName>
        <fullName evidence="1">Uncharacterized protein</fullName>
    </submittedName>
</protein>
<gene>
    <name evidence="1" type="ORF">ULMA_07230</name>
</gene>